<dbReference type="EMBL" id="JAPTGG010000027">
    <property type="protein sequence ID" value="MCZ0867192.1"/>
    <property type="molecule type" value="Genomic_DNA"/>
</dbReference>
<accession>A0A9J6RSP1</accession>
<dbReference type="RefSeq" id="WP_268905428.1">
    <property type="nucleotide sequence ID" value="NZ_JAPTGG010000027.1"/>
</dbReference>
<gene>
    <name evidence="2" type="ORF">O0V09_18500</name>
</gene>
<dbReference type="Pfam" id="PF06114">
    <property type="entry name" value="Peptidase_M78"/>
    <property type="match status" value="1"/>
</dbReference>
<comment type="caution">
    <text evidence="2">The sequence shown here is derived from an EMBL/GenBank/DDBJ whole genome shotgun (WGS) entry which is preliminary data.</text>
</comment>
<dbReference type="Proteomes" id="UP001069090">
    <property type="component" value="Unassembled WGS sequence"/>
</dbReference>
<dbReference type="AlphaFoldDB" id="A0A9J6RSP1"/>
<evidence type="ECO:0000259" key="1">
    <source>
        <dbReference type="Pfam" id="PF06114"/>
    </source>
</evidence>
<organism evidence="2 3">
    <name type="scientific">Dasania phycosphaerae</name>
    <dbReference type="NCBI Taxonomy" id="2950436"/>
    <lineage>
        <taxon>Bacteria</taxon>
        <taxon>Pseudomonadati</taxon>
        <taxon>Pseudomonadota</taxon>
        <taxon>Gammaproteobacteria</taxon>
        <taxon>Cellvibrionales</taxon>
        <taxon>Spongiibacteraceae</taxon>
        <taxon>Dasania</taxon>
    </lineage>
</organism>
<evidence type="ECO:0000313" key="3">
    <source>
        <dbReference type="Proteomes" id="UP001069090"/>
    </source>
</evidence>
<sequence>MRFKQQPSDILKRLGIYEPEDIDLDLVAYSLNADVKRTALSDCEGNIIGTDEKAIITVSNDADPRRQRFSLGHELGHWVNDRGKNLTYRCDTNDMRQRSMSKDNFRQQKEVRANQFSAELMMPDHIMGRYLNNLDITTESVNYLANEFDVSRTSTAIRFVEVSDYPCMIACWDKTGNRRWFSRNAVVPDYIWPHTRIMQPREAFTLSNGLEVDADKWINSEGSENYSVVESIFSNGYDFLSLIWWKDESQLNLSN</sequence>
<reference evidence="2 3" key="1">
    <citation type="submission" date="2022-12" db="EMBL/GenBank/DDBJ databases">
        <title>Dasania phycosphaerae sp. nov., isolated from particulate material of the south coast of Korea.</title>
        <authorList>
            <person name="Jiang Y."/>
        </authorList>
    </citation>
    <scope>NUCLEOTIDE SEQUENCE [LARGE SCALE GENOMIC DNA]</scope>
    <source>
        <strain evidence="2 3">GY-19</strain>
    </source>
</reference>
<protein>
    <submittedName>
        <fullName evidence="2">ImmA/IrrE family metallo-endopeptidase</fullName>
    </submittedName>
</protein>
<dbReference type="PANTHER" id="PTHR43236:SF2">
    <property type="entry name" value="BLL0069 PROTEIN"/>
    <property type="match status" value="1"/>
</dbReference>
<dbReference type="Gene3D" id="1.10.10.2910">
    <property type="match status" value="1"/>
</dbReference>
<feature type="domain" description="IrrE N-terminal-like" evidence="1">
    <location>
        <begin position="52"/>
        <end position="158"/>
    </location>
</feature>
<keyword evidence="3" id="KW-1185">Reference proteome</keyword>
<dbReference type="PANTHER" id="PTHR43236">
    <property type="entry name" value="ANTITOXIN HIGA1"/>
    <property type="match status" value="1"/>
</dbReference>
<proteinExistence type="predicted"/>
<dbReference type="InterPro" id="IPR010359">
    <property type="entry name" value="IrrE_HExxH"/>
</dbReference>
<evidence type="ECO:0000313" key="2">
    <source>
        <dbReference type="EMBL" id="MCZ0867192.1"/>
    </source>
</evidence>
<name>A0A9J6RSP1_9GAMM</name>
<dbReference type="InterPro" id="IPR052345">
    <property type="entry name" value="Rad_response_metalloprotease"/>
</dbReference>